<evidence type="ECO:0000259" key="7">
    <source>
        <dbReference type="Pfam" id="PF02601"/>
    </source>
</evidence>
<evidence type="ECO:0000256" key="3">
    <source>
        <dbReference type="ARBA" id="ARBA00022801"/>
    </source>
</evidence>
<dbReference type="GO" id="GO:0008855">
    <property type="term" value="F:exodeoxyribonuclease VII activity"/>
    <property type="evidence" value="ECO:0007669"/>
    <property type="project" value="UniProtKB-UniRule"/>
</dbReference>
<evidence type="ECO:0000256" key="1">
    <source>
        <dbReference type="ARBA" id="ARBA00022490"/>
    </source>
</evidence>
<evidence type="ECO:0000259" key="8">
    <source>
        <dbReference type="Pfam" id="PF13742"/>
    </source>
</evidence>
<comment type="function">
    <text evidence="5">Bidirectionally degrades single-stranded DNA into large acid-insoluble oligonucleotides, which are then degraded further into small acid-soluble oligonucleotides.</text>
</comment>
<dbReference type="EC" id="3.1.11.6" evidence="5"/>
<keyword evidence="3 5" id="KW-0378">Hydrolase</keyword>
<dbReference type="GO" id="GO:0006308">
    <property type="term" value="P:DNA catabolic process"/>
    <property type="evidence" value="ECO:0007669"/>
    <property type="project" value="UniProtKB-UniRule"/>
</dbReference>
<proteinExistence type="inferred from homology"/>
<evidence type="ECO:0000256" key="2">
    <source>
        <dbReference type="ARBA" id="ARBA00022722"/>
    </source>
</evidence>
<evidence type="ECO:0000256" key="6">
    <source>
        <dbReference type="RuleBase" id="RU004355"/>
    </source>
</evidence>
<dbReference type="InterPro" id="IPR020579">
    <property type="entry name" value="Exonuc_VII_lsu_C"/>
</dbReference>
<comment type="catalytic activity">
    <reaction evidence="5 6">
        <text>Exonucleolytic cleavage in either 5'- to 3'- or 3'- to 5'-direction to yield nucleoside 5'-phosphates.</text>
        <dbReference type="EC" id="3.1.11.6"/>
    </reaction>
</comment>
<keyword evidence="1 5" id="KW-0963">Cytoplasm</keyword>
<keyword evidence="2 5" id="KW-0540">Nuclease</keyword>
<evidence type="ECO:0000256" key="4">
    <source>
        <dbReference type="ARBA" id="ARBA00022839"/>
    </source>
</evidence>
<keyword evidence="4 5" id="KW-0269">Exonuclease</keyword>
<dbReference type="Pfam" id="PF13742">
    <property type="entry name" value="tRNA_anti_2"/>
    <property type="match status" value="1"/>
</dbReference>
<dbReference type="PANTHER" id="PTHR30008:SF0">
    <property type="entry name" value="EXODEOXYRIBONUCLEASE 7 LARGE SUBUNIT"/>
    <property type="match status" value="1"/>
</dbReference>
<dbReference type="InterPro" id="IPR025824">
    <property type="entry name" value="OB-fold_nuc-bd_dom"/>
</dbReference>
<feature type="domain" description="OB-fold nucleic acid binding" evidence="8">
    <location>
        <begin position="12"/>
        <end position="104"/>
    </location>
</feature>
<comment type="similarity">
    <text evidence="5 6">Belongs to the XseA family.</text>
</comment>
<dbReference type="InterPro" id="IPR003753">
    <property type="entry name" value="Exonuc_VII_L"/>
</dbReference>
<dbReference type="Pfam" id="PF02601">
    <property type="entry name" value="Exonuc_VII_L"/>
    <property type="match status" value="1"/>
</dbReference>
<dbReference type="HAMAP" id="MF_00378">
    <property type="entry name" value="Exonuc_7_L"/>
    <property type="match status" value="1"/>
</dbReference>
<sequence>MSSATSTPAGILTVSQLTSGIKGILEREFDVVWVTGEISNFARPPSGHFYFTLKDSAARIGAVMFKGRGRGLKFMPEDGMSVVGMGRVSVYEPRGVYQIIFEYLEPEGFGALQKAFEQLKEKLFKEGLFDEARKKNLPFLPRKVSVITSPSGAVVHDILKVAFRRFPNLHVEIVPVRVQGHGAAGDMVSAISMVNQRGDSDVIIIARGGGSLEDLFPFNSEELARAIHASDIPVASAVGHETDFTIADMAADLRAPTPSAAAEMIVPVKDHLKQALDQSYFDLKSVMLDRLDRDARRLGELGKRLSSPEKKVQDRRLRTDETTRRLIRGARLSIHGKKERFLFLKKILYAKNPLGYVEKLRLEIERLTAGLSHAFETIQARKKSGFGEMSARLGALDPLGILRRGYSIARTVPDGEIIKDPSRTAPGRDIEVIVEKGVLVSRVLKTSKSERID</sequence>
<dbReference type="AlphaFoldDB" id="A0A484HJ02"/>
<organism evidence="9">
    <name type="scientific">uncultured Desulfobacteraceae bacterium</name>
    <dbReference type="NCBI Taxonomy" id="218296"/>
    <lineage>
        <taxon>Bacteria</taxon>
        <taxon>Pseudomonadati</taxon>
        <taxon>Thermodesulfobacteriota</taxon>
        <taxon>Desulfobacteria</taxon>
        <taxon>Desulfobacterales</taxon>
        <taxon>Desulfobacteraceae</taxon>
        <taxon>environmental samples</taxon>
    </lineage>
</organism>
<evidence type="ECO:0000256" key="5">
    <source>
        <dbReference type="HAMAP-Rule" id="MF_00378"/>
    </source>
</evidence>
<protein>
    <recommendedName>
        <fullName evidence="5">Exodeoxyribonuclease 7 large subunit</fullName>
        <ecNumber evidence="5">3.1.11.6</ecNumber>
    </recommendedName>
    <alternativeName>
        <fullName evidence="5">Exodeoxyribonuclease VII large subunit</fullName>
        <shortName evidence="5">Exonuclease VII large subunit</shortName>
    </alternativeName>
</protein>
<comment type="subcellular location">
    <subcellularLocation>
        <location evidence="5 6">Cytoplasm</location>
    </subcellularLocation>
</comment>
<gene>
    <name evidence="5 9" type="primary">xseA</name>
    <name evidence="9" type="ORF">EPICR_40032</name>
</gene>
<accession>A0A484HJ02</accession>
<dbReference type="GO" id="GO:0005737">
    <property type="term" value="C:cytoplasm"/>
    <property type="evidence" value="ECO:0007669"/>
    <property type="project" value="UniProtKB-SubCell"/>
</dbReference>
<feature type="domain" description="Exonuclease VII large subunit C-terminal" evidence="7">
    <location>
        <begin position="128"/>
        <end position="439"/>
    </location>
</feature>
<dbReference type="EMBL" id="CAACVI010000034">
    <property type="protein sequence ID" value="VEN74453.1"/>
    <property type="molecule type" value="Genomic_DNA"/>
</dbReference>
<dbReference type="GO" id="GO:0003676">
    <property type="term" value="F:nucleic acid binding"/>
    <property type="evidence" value="ECO:0007669"/>
    <property type="project" value="InterPro"/>
</dbReference>
<name>A0A484HJ02_9BACT</name>
<dbReference type="NCBIfam" id="TIGR00237">
    <property type="entry name" value="xseA"/>
    <property type="match status" value="1"/>
</dbReference>
<comment type="subunit">
    <text evidence="5">Heterooligomer composed of large and small subunits.</text>
</comment>
<reference evidence="9" key="1">
    <citation type="submission" date="2019-01" db="EMBL/GenBank/DDBJ databases">
        <authorList>
            <consortium name="Genoscope - CEA"/>
            <person name="William W."/>
        </authorList>
    </citation>
    <scope>NUCLEOTIDE SEQUENCE</scope>
    <source>
        <strain evidence="9">CR-1</strain>
    </source>
</reference>
<dbReference type="PANTHER" id="PTHR30008">
    <property type="entry name" value="EXODEOXYRIBONUCLEASE 7 LARGE SUBUNIT"/>
    <property type="match status" value="1"/>
</dbReference>
<evidence type="ECO:0000313" key="9">
    <source>
        <dbReference type="EMBL" id="VEN74453.1"/>
    </source>
</evidence>
<dbReference type="GO" id="GO:0009318">
    <property type="term" value="C:exodeoxyribonuclease VII complex"/>
    <property type="evidence" value="ECO:0007669"/>
    <property type="project" value="UniProtKB-UniRule"/>
</dbReference>
<dbReference type="CDD" id="cd04489">
    <property type="entry name" value="ExoVII_LU_OBF"/>
    <property type="match status" value="1"/>
</dbReference>